<feature type="compositionally biased region" description="Basic residues" evidence="6">
    <location>
        <begin position="685"/>
        <end position="696"/>
    </location>
</feature>
<feature type="transmembrane region" description="Helical" evidence="7">
    <location>
        <begin position="469"/>
        <end position="490"/>
    </location>
</feature>
<feature type="transmembrane region" description="Helical" evidence="7">
    <location>
        <begin position="496"/>
        <end position="513"/>
    </location>
</feature>
<dbReference type="Pfam" id="PF00520">
    <property type="entry name" value="Ion_trans"/>
    <property type="match status" value="1"/>
</dbReference>
<dbReference type="GO" id="GO:0005886">
    <property type="term" value="C:plasma membrane"/>
    <property type="evidence" value="ECO:0007669"/>
    <property type="project" value="TreeGrafter"/>
</dbReference>
<dbReference type="KEGG" id="lak:106151091"/>
<proteinExistence type="predicted"/>
<dbReference type="InterPro" id="IPR008347">
    <property type="entry name" value="TrpV1-4"/>
</dbReference>
<keyword evidence="10" id="KW-0675">Receptor</keyword>
<dbReference type="PANTHER" id="PTHR10582">
    <property type="entry name" value="TRANSIENT RECEPTOR POTENTIAL ION CHANNEL PROTEIN"/>
    <property type="match status" value="1"/>
</dbReference>
<evidence type="ECO:0000256" key="6">
    <source>
        <dbReference type="SAM" id="MobiDB-lite"/>
    </source>
</evidence>
<gene>
    <name evidence="10" type="primary">LOC106151091</name>
</gene>
<keyword evidence="5 7" id="KW-0472">Membrane</keyword>
<protein>
    <submittedName>
        <fullName evidence="10">Transient receptor potential cation channel subfamily V member 4</fullName>
    </submittedName>
</protein>
<keyword evidence="3" id="KW-0677">Repeat</keyword>
<dbReference type="InterPro" id="IPR024862">
    <property type="entry name" value="TRPV"/>
</dbReference>
<keyword evidence="2 7" id="KW-0812">Transmembrane</keyword>
<evidence type="ECO:0000256" key="3">
    <source>
        <dbReference type="ARBA" id="ARBA00022737"/>
    </source>
</evidence>
<feature type="domain" description="Ion transport" evidence="8">
    <location>
        <begin position="469"/>
        <end position="630"/>
    </location>
</feature>
<dbReference type="Proteomes" id="UP000085678">
    <property type="component" value="Unplaced"/>
</dbReference>
<comment type="subcellular location">
    <subcellularLocation>
        <location evidence="1">Membrane</location>
        <topology evidence="1">Multi-pass membrane protein</topology>
    </subcellularLocation>
</comment>
<feature type="transmembrane region" description="Helical" evidence="7">
    <location>
        <begin position="597"/>
        <end position="618"/>
    </location>
</feature>
<dbReference type="AlphaFoldDB" id="A0A1S3H3C3"/>
<evidence type="ECO:0000259" key="8">
    <source>
        <dbReference type="Pfam" id="PF00520"/>
    </source>
</evidence>
<dbReference type="OrthoDB" id="6281279at2759"/>
<evidence type="ECO:0000256" key="5">
    <source>
        <dbReference type="ARBA" id="ARBA00023136"/>
    </source>
</evidence>
<keyword evidence="4 7" id="KW-1133">Transmembrane helix</keyword>
<dbReference type="InParanoid" id="A0A1S3H3C3"/>
<dbReference type="GO" id="GO:0005262">
    <property type="term" value="F:calcium channel activity"/>
    <property type="evidence" value="ECO:0007669"/>
    <property type="project" value="TreeGrafter"/>
</dbReference>
<keyword evidence="9" id="KW-1185">Reference proteome</keyword>
<dbReference type="PANTHER" id="PTHR10582:SF31">
    <property type="entry name" value="TRANSIENT RECEPTOR POTENTIAL CATION CHANNEL SUBFAMILY V MEMBER 6-LIKE"/>
    <property type="match status" value="1"/>
</dbReference>
<evidence type="ECO:0000256" key="4">
    <source>
        <dbReference type="ARBA" id="ARBA00022989"/>
    </source>
</evidence>
<feature type="region of interest" description="Disordered" evidence="6">
    <location>
        <begin position="44"/>
        <end position="103"/>
    </location>
</feature>
<feature type="transmembrane region" description="Helical" evidence="7">
    <location>
        <begin position="426"/>
        <end position="448"/>
    </location>
</feature>
<name>A0A1S3H3C3_LINAN</name>
<dbReference type="InterPro" id="IPR005821">
    <property type="entry name" value="Ion_trans_dom"/>
</dbReference>
<dbReference type="RefSeq" id="XP_013379634.1">
    <property type="nucleotide sequence ID" value="XM_013524180.1"/>
</dbReference>
<dbReference type="Gene3D" id="1.25.40.20">
    <property type="entry name" value="Ankyrin repeat-containing domain"/>
    <property type="match status" value="1"/>
</dbReference>
<reference evidence="10" key="1">
    <citation type="submission" date="2025-08" db="UniProtKB">
        <authorList>
            <consortium name="RefSeq"/>
        </authorList>
    </citation>
    <scope>IDENTIFICATION</scope>
    <source>
        <tissue evidence="10">Gonads</tissue>
    </source>
</reference>
<evidence type="ECO:0000313" key="10">
    <source>
        <dbReference type="RefSeq" id="XP_013379634.1"/>
    </source>
</evidence>
<sequence length="712" mass="81607">MGVSIQRDDFFEYILRGDIDGLQAVCRSIISNIRKNESGAVVHIENDTQPASGRPNVPPARRRLRYSDSNSVHPESQGKREDEETNGNLLFQPYPSTEENPTEGTLLEGGLPLVVAACNIALPERTQKKIIDILMETANDIFTAQNMEDLFPLKWNKKGNNVFHELVRLSIQPWVELLVQGNTIDSLDSTIVYPMSPLKNGSTFLFNEEPKTVVRPLYIERIQAIMRYILNKPCKLDKDEVKEDVILFQRNKKGYTPLELAVKVGSVHLASYLLEMEDVHKVRMSDDSEKYRNKRLVHRDFVYRLAPLKEITEDLKVEQRFDELFVRKDGALSLMECITVNKGAKAIEFVNIVPLSHAIAEQWDKRFKIHVIWGIAHLLTTVALSICASFRPAPSLHVDEGNHTYQHLSIDKVTGIYTSGGDYVRAAFEIVVVLYAIALLITELVVLVQKGVFRNSIKMLTKVRANERYSVVFILYSIFTITAAVLRAAAFDYEEIFLTIAVILSWWSLIHFLRPFKRFALYTVMIQKVMFSDIFRFSLLFLFQLVGYTTAFQVMFEGVENPPEEYSSFSQIMFHLFKITIGLGDVGLLNEVRYPGLSIVLFVSFVLVSYIFLFNMVIAMMSETVRVVAENRKLQWRLQQLHVLIFIERRLLPKFRRNCMVIIDQPCIPSIVNDVEKRLSEPPKGKRKKKEGKKKKAINDSGYGYSPLMDTP</sequence>
<evidence type="ECO:0000256" key="2">
    <source>
        <dbReference type="ARBA" id="ARBA00022692"/>
    </source>
</evidence>
<dbReference type="InterPro" id="IPR036770">
    <property type="entry name" value="Ankyrin_rpt-contain_sf"/>
</dbReference>
<dbReference type="Gene3D" id="1.10.287.70">
    <property type="match status" value="1"/>
</dbReference>
<dbReference type="GeneID" id="106151091"/>
<feature type="transmembrane region" description="Helical" evidence="7">
    <location>
        <begin position="371"/>
        <end position="391"/>
    </location>
</feature>
<evidence type="ECO:0000256" key="1">
    <source>
        <dbReference type="ARBA" id="ARBA00004141"/>
    </source>
</evidence>
<accession>A0A1S3H3C3</accession>
<feature type="transmembrane region" description="Helical" evidence="7">
    <location>
        <begin position="534"/>
        <end position="556"/>
    </location>
</feature>
<dbReference type="PRINTS" id="PR01768">
    <property type="entry name" value="TRPVRECEPTOR"/>
</dbReference>
<organism evidence="9 10">
    <name type="scientific">Lingula anatina</name>
    <name type="common">Brachiopod</name>
    <name type="synonym">Lingula unguis</name>
    <dbReference type="NCBI Taxonomy" id="7574"/>
    <lineage>
        <taxon>Eukaryota</taxon>
        <taxon>Metazoa</taxon>
        <taxon>Spiralia</taxon>
        <taxon>Lophotrochozoa</taxon>
        <taxon>Brachiopoda</taxon>
        <taxon>Linguliformea</taxon>
        <taxon>Lingulata</taxon>
        <taxon>Lingulida</taxon>
        <taxon>Linguloidea</taxon>
        <taxon>Lingulidae</taxon>
        <taxon>Lingula</taxon>
    </lineage>
</organism>
<evidence type="ECO:0000256" key="7">
    <source>
        <dbReference type="SAM" id="Phobius"/>
    </source>
</evidence>
<dbReference type="GO" id="GO:0098703">
    <property type="term" value="P:calcium ion import across plasma membrane"/>
    <property type="evidence" value="ECO:0007669"/>
    <property type="project" value="TreeGrafter"/>
</dbReference>
<feature type="region of interest" description="Disordered" evidence="6">
    <location>
        <begin position="679"/>
        <end position="712"/>
    </location>
</feature>
<evidence type="ECO:0000313" key="9">
    <source>
        <dbReference type="Proteomes" id="UP000085678"/>
    </source>
</evidence>